<evidence type="ECO:0000256" key="3">
    <source>
        <dbReference type="ARBA" id="ARBA00022553"/>
    </source>
</evidence>
<organism evidence="11 12">
    <name type="scientific">Flavobacterium lacisediminis</name>
    <dbReference type="NCBI Taxonomy" id="2989705"/>
    <lineage>
        <taxon>Bacteria</taxon>
        <taxon>Pseudomonadati</taxon>
        <taxon>Bacteroidota</taxon>
        <taxon>Flavobacteriia</taxon>
        <taxon>Flavobacteriales</taxon>
        <taxon>Flavobacteriaceae</taxon>
        <taxon>Flavobacterium</taxon>
    </lineage>
</organism>
<evidence type="ECO:0000256" key="1">
    <source>
        <dbReference type="ARBA" id="ARBA00000085"/>
    </source>
</evidence>
<gene>
    <name evidence="11" type="ORF">OJ995_05065</name>
</gene>
<dbReference type="Pfam" id="PF07568">
    <property type="entry name" value="HisKA_2"/>
    <property type="match status" value="1"/>
</dbReference>
<dbReference type="Proteomes" id="UP001165677">
    <property type="component" value="Unassembled WGS sequence"/>
</dbReference>
<dbReference type="Gene3D" id="3.30.565.10">
    <property type="entry name" value="Histidine kinase-like ATPase, C-terminal domain"/>
    <property type="match status" value="1"/>
</dbReference>
<dbReference type="SUPFAM" id="SSF48452">
    <property type="entry name" value="TPR-like"/>
    <property type="match status" value="1"/>
</dbReference>
<dbReference type="Gene3D" id="1.25.40.10">
    <property type="entry name" value="Tetratricopeptide repeat domain"/>
    <property type="match status" value="1"/>
</dbReference>
<feature type="coiled-coil region" evidence="8">
    <location>
        <begin position="310"/>
        <end position="382"/>
    </location>
</feature>
<dbReference type="RefSeq" id="WP_264368424.1">
    <property type="nucleotide sequence ID" value="NZ_JAPCIO010000002.1"/>
</dbReference>
<evidence type="ECO:0000256" key="5">
    <source>
        <dbReference type="ARBA" id="ARBA00022741"/>
    </source>
</evidence>
<keyword evidence="3" id="KW-0597">Phosphoprotein</keyword>
<comment type="catalytic activity">
    <reaction evidence="1">
        <text>ATP + protein L-histidine = ADP + protein N-phospho-L-histidine.</text>
        <dbReference type="EC" id="2.7.13.3"/>
    </reaction>
</comment>
<evidence type="ECO:0000256" key="8">
    <source>
        <dbReference type="SAM" id="Coils"/>
    </source>
</evidence>
<keyword evidence="9" id="KW-0812">Transmembrane</keyword>
<keyword evidence="9" id="KW-1133">Transmembrane helix</keyword>
<keyword evidence="9" id="KW-0472">Membrane</keyword>
<dbReference type="InterPro" id="IPR011495">
    <property type="entry name" value="Sig_transdc_His_kin_sub2_dim/P"/>
</dbReference>
<keyword evidence="8" id="KW-0175">Coiled coil</keyword>
<evidence type="ECO:0000256" key="9">
    <source>
        <dbReference type="SAM" id="Phobius"/>
    </source>
</evidence>
<dbReference type="InterPro" id="IPR011990">
    <property type="entry name" value="TPR-like_helical_dom_sf"/>
</dbReference>
<keyword evidence="4" id="KW-0808">Transferase</keyword>
<keyword evidence="12" id="KW-1185">Reference proteome</keyword>
<accession>A0ABT3EG79</accession>
<keyword evidence="7" id="KW-0067">ATP-binding</keyword>
<dbReference type="EMBL" id="JAPCIO010000002">
    <property type="protein sequence ID" value="MCW1147583.1"/>
    <property type="molecule type" value="Genomic_DNA"/>
</dbReference>
<keyword evidence="5" id="KW-0547">Nucleotide-binding</keyword>
<keyword evidence="6 11" id="KW-0418">Kinase</keyword>
<dbReference type="EC" id="2.7.13.3" evidence="2"/>
<dbReference type="InterPro" id="IPR036890">
    <property type="entry name" value="HATPase_C_sf"/>
</dbReference>
<feature type="transmembrane region" description="Helical" evidence="9">
    <location>
        <begin position="339"/>
        <end position="359"/>
    </location>
</feature>
<dbReference type="GO" id="GO:0016301">
    <property type="term" value="F:kinase activity"/>
    <property type="evidence" value="ECO:0007669"/>
    <property type="project" value="UniProtKB-KW"/>
</dbReference>
<evidence type="ECO:0000256" key="7">
    <source>
        <dbReference type="ARBA" id="ARBA00022840"/>
    </source>
</evidence>
<reference evidence="11" key="1">
    <citation type="submission" date="2022-10" db="EMBL/GenBank/DDBJ databases">
        <title>Flavobacterium sp. nov., a bacterium isolated from lake sediment.</title>
        <authorList>
            <person name="Qu J.-H."/>
        </authorList>
    </citation>
    <scope>NUCLEOTIDE SEQUENCE</scope>
    <source>
        <strain evidence="11">TH16-21</strain>
    </source>
</reference>
<evidence type="ECO:0000313" key="12">
    <source>
        <dbReference type="Proteomes" id="UP001165677"/>
    </source>
</evidence>
<proteinExistence type="predicted"/>
<sequence length="565" mass="67184">MRYIILLVFFSNFVFSQSQSKVSYESYYKNKTDSIYKKLNFQIKKEIETTEERRISLYLEYAKVLKKRNESDSAIYYYIKAEKYFKKNKKRDSLVYIYSSMAEVFRFNDLPKQSKKFIDEAKKNIDINNISIDILAYYYNRRAAIESMYFDKNNALKYSKKVLDLEYKIKNKEIVVYSYNEIAALNEFVFKKHDLKSCLEEYKQAFKLALKYDVIDPQLDIIVNISRVSSQLNQLDTAIDYLLKGEEIANKVGSEYHIYIYNQLLKGFYYQKKQFKKAFDSYDKAMIFERKLIHENLLAKTLEIEKKYNLSIKENELKKKENEIILKNNELENNKKTTLLLSITFLITLLAVFTLVYYYRKINKYNKQLENLSNENEFLLSEANHRINNNLQLIIILISEQLKKMPLNEQVIINNILAKIESIATLHKHLYKSNDVSKIDLEKYFNEIVINLHEVFENNNIETNFLINKVSTTPDNAMYYGLLLTELCINSVKHAFTEDTKVKRIEFECFSNEENSIHFKYFDNGSNSKNQIIKPKLVDKICRNLNINYKIDTENGFLFTFTKNN</sequence>
<name>A0ABT3EG79_9FLAO</name>
<protein>
    <recommendedName>
        <fullName evidence="2">histidine kinase</fullName>
        <ecNumber evidence="2">2.7.13.3</ecNumber>
    </recommendedName>
</protein>
<dbReference type="PANTHER" id="PTHR41523">
    <property type="entry name" value="TWO-COMPONENT SYSTEM SENSOR PROTEIN"/>
    <property type="match status" value="1"/>
</dbReference>
<comment type="caution">
    <text evidence="11">The sequence shown here is derived from an EMBL/GenBank/DDBJ whole genome shotgun (WGS) entry which is preliminary data.</text>
</comment>
<evidence type="ECO:0000256" key="4">
    <source>
        <dbReference type="ARBA" id="ARBA00022679"/>
    </source>
</evidence>
<evidence type="ECO:0000313" key="11">
    <source>
        <dbReference type="EMBL" id="MCW1147583.1"/>
    </source>
</evidence>
<feature type="domain" description="Signal transduction histidine kinase subgroup 2 dimerisation and phosphoacceptor" evidence="10">
    <location>
        <begin position="382"/>
        <end position="454"/>
    </location>
</feature>
<evidence type="ECO:0000256" key="6">
    <source>
        <dbReference type="ARBA" id="ARBA00022777"/>
    </source>
</evidence>
<evidence type="ECO:0000256" key="2">
    <source>
        <dbReference type="ARBA" id="ARBA00012438"/>
    </source>
</evidence>
<evidence type="ECO:0000259" key="10">
    <source>
        <dbReference type="Pfam" id="PF07568"/>
    </source>
</evidence>
<dbReference type="PANTHER" id="PTHR41523:SF8">
    <property type="entry name" value="ETHYLENE RESPONSE SENSOR PROTEIN"/>
    <property type="match status" value="1"/>
</dbReference>